<gene>
    <name evidence="2" type="ORF">ERS007739_02555</name>
</gene>
<accession>A0A916LC46</accession>
<protein>
    <submittedName>
        <fullName evidence="2">Uncharacterized protein</fullName>
    </submittedName>
</protein>
<name>A0A916LC46_MYCTX</name>
<reference evidence="3" key="1">
    <citation type="submission" date="2015-03" db="EMBL/GenBank/DDBJ databases">
        <authorList>
            <consortium name="Pathogen Informatics"/>
        </authorList>
    </citation>
    <scope>NUCLEOTIDE SEQUENCE [LARGE SCALE GENOMIC DNA]</scope>
    <source>
        <strain evidence="3">N09902308</strain>
    </source>
</reference>
<feature type="region of interest" description="Disordered" evidence="1">
    <location>
        <begin position="1"/>
        <end position="34"/>
    </location>
</feature>
<dbReference type="Proteomes" id="UP000039021">
    <property type="component" value="Unassembled WGS sequence"/>
</dbReference>
<evidence type="ECO:0000256" key="1">
    <source>
        <dbReference type="SAM" id="MobiDB-lite"/>
    </source>
</evidence>
<dbReference type="AlphaFoldDB" id="A0A916LC46"/>
<comment type="caution">
    <text evidence="2">The sequence shown here is derived from an EMBL/GenBank/DDBJ whole genome shotgun (WGS) entry which is preliminary data.</text>
</comment>
<proteinExistence type="predicted"/>
<sequence>MMSSKMFGATAHSSEPRVNANTEPMKSRLVPNRSAAQPAVGITVANASM</sequence>
<dbReference type="EMBL" id="CSBK01001186">
    <property type="protein sequence ID" value="COY40368.1"/>
    <property type="molecule type" value="Genomic_DNA"/>
</dbReference>
<organism evidence="2 3">
    <name type="scientific">Mycobacterium tuberculosis</name>
    <dbReference type="NCBI Taxonomy" id="1773"/>
    <lineage>
        <taxon>Bacteria</taxon>
        <taxon>Bacillati</taxon>
        <taxon>Actinomycetota</taxon>
        <taxon>Actinomycetes</taxon>
        <taxon>Mycobacteriales</taxon>
        <taxon>Mycobacteriaceae</taxon>
        <taxon>Mycobacterium</taxon>
        <taxon>Mycobacterium tuberculosis complex</taxon>
    </lineage>
</organism>
<evidence type="ECO:0000313" key="2">
    <source>
        <dbReference type="EMBL" id="COY40368.1"/>
    </source>
</evidence>
<evidence type="ECO:0000313" key="3">
    <source>
        <dbReference type="Proteomes" id="UP000039021"/>
    </source>
</evidence>